<feature type="transmembrane region" description="Helical" evidence="2">
    <location>
        <begin position="142"/>
        <end position="164"/>
    </location>
</feature>
<gene>
    <name evidence="3" type="ORF">ACFPQ9_27140</name>
</gene>
<keyword evidence="2" id="KW-0812">Transmembrane</keyword>
<sequence length="335" mass="35293">MSKRQVQKMLRLIATGEPVELTSPMASVKKLAKLAFIAQQFGYEYMDVRQSGGRNNALVMLIVPDPSPHARARAAQNWAQYPNAGDGVSVPALVPDAHELLKARINFDLTGKHAEKRMYWAAGGITLGFVIAIAQAGGDSDAVLFAGLGWAGLIALLGIGLVVTRKRNAKFAARLQAAGFMPVTDESGRVRYLPPGGQLPGHGNPFGGGGATTTGPYGHQPTPGGYGHQPTPDAHGHQPTPGSYGHQPAPGPYGNQPAPAPGPYGNQQPAVPYGNQPAPAPGPYGNQQPAVPYGNQPAAPGHYPPPQQQPYGYPQQGAPQPPYPQQNPHWQPPQQ</sequence>
<dbReference type="RefSeq" id="WP_380858462.1">
    <property type="nucleotide sequence ID" value="NZ_JBHSKM010000019.1"/>
</dbReference>
<evidence type="ECO:0000256" key="2">
    <source>
        <dbReference type="SAM" id="Phobius"/>
    </source>
</evidence>
<feature type="transmembrane region" description="Helical" evidence="2">
    <location>
        <begin position="118"/>
        <end position="136"/>
    </location>
</feature>
<evidence type="ECO:0000313" key="4">
    <source>
        <dbReference type="Proteomes" id="UP001596263"/>
    </source>
</evidence>
<feature type="compositionally biased region" description="Pro residues" evidence="1">
    <location>
        <begin position="319"/>
        <end position="335"/>
    </location>
</feature>
<dbReference type="Proteomes" id="UP001596263">
    <property type="component" value="Unassembled WGS sequence"/>
</dbReference>
<name>A0ABW0CQX6_STRCD</name>
<feature type="compositionally biased region" description="Gly residues" evidence="1">
    <location>
        <begin position="198"/>
        <end position="212"/>
    </location>
</feature>
<evidence type="ECO:0008006" key="5">
    <source>
        <dbReference type="Google" id="ProtNLM"/>
    </source>
</evidence>
<dbReference type="EMBL" id="JBHSKM010000019">
    <property type="protein sequence ID" value="MFC5217512.1"/>
    <property type="molecule type" value="Genomic_DNA"/>
</dbReference>
<accession>A0ABW0CQX6</accession>
<protein>
    <recommendedName>
        <fullName evidence="5">Integral membrane protein</fullName>
    </recommendedName>
</protein>
<proteinExistence type="predicted"/>
<feature type="region of interest" description="Disordered" evidence="1">
    <location>
        <begin position="187"/>
        <end position="335"/>
    </location>
</feature>
<keyword evidence="4" id="KW-1185">Reference proteome</keyword>
<evidence type="ECO:0000256" key="1">
    <source>
        <dbReference type="SAM" id="MobiDB-lite"/>
    </source>
</evidence>
<organism evidence="3 4">
    <name type="scientific">Streptomyces coerulescens</name>
    <dbReference type="NCBI Taxonomy" id="29304"/>
    <lineage>
        <taxon>Bacteria</taxon>
        <taxon>Bacillati</taxon>
        <taxon>Actinomycetota</taxon>
        <taxon>Actinomycetes</taxon>
        <taxon>Kitasatosporales</taxon>
        <taxon>Streptomycetaceae</taxon>
        <taxon>Streptomyces</taxon>
    </lineage>
</organism>
<feature type="compositionally biased region" description="Low complexity" evidence="1">
    <location>
        <begin position="309"/>
        <end position="318"/>
    </location>
</feature>
<keyword evidence="2" id="KW-1133">Transmembrane helix</keyword>
<evidence type="ECO:0000313" key="3">
    <source>
        <dbReference type="EMBL" id="MFC5217512.1"/>
    </source>
</evidence>
<keyword evidence="2" id="KW-0472">Membrane</keyword>
<comment type="caution">
    <text evidence="3">The sequence shown here is derived from an EMBL/GenBank/DDBJ whole genome shotgun (WGS) entry which is preliminary data.</text>
</comment>
<reference evidence="4" key="1">
    <citation type="journal article" date="2019" name="Int. J. Syst. Evol. Microbiol.">
        <title>The Global Catalogue of Microorganisms (GCM) 10K type strain sequencing project: providing services to taxonomists for standard genome sequencing and annotation.</title>
        <authorList>
            <consortium name="The Broad Institute Genomics Platform"/>
            <consortium name="The Broad Institute Genome Sequencing Center for Infectious Disease"/>
            <person name="Wu L."/>
            <person name="Ma J."/>
        </authorList>
    </citation>
    <scope>NUCLEOTIDE SEQUENCE [LARGE SCALE GENOMIC DNA]</scope>
    <source>
        <strain evidence="4">KCTC 42586</strain>
    </source>
</reference>